<keyword evidence="1" id="KW-0175">Coiled coil</keyword>
<feature type="compositionally biased region" description="Polar residues" evidence="2">
    <location>
        <begin position="936"/>
        <end position="966"/>
    </location>
</feature>
<reference evidence="3" key="2">
    <citation type="submission" date="2020-01" db="EMBL/GenBank/DDBJ databases">
        <authorList>
            <person name="Korhonen P.K.K."/>
            <person name="Guangxu M.G."/>
            <person name="Wang T.W."/>
            <person name="Stroehlein A.J.S."/>
            <person name="Young N.D."/>
            <person name="Ang C.-S.A."/>
            <person name="Fernando D.W.F."/>
            <person name="Lu H.L."/>
            <person name="Taylor S.T."/>
            <person name="Ehtesham M.E.M."/>
            <person name="Najaraj S.H.N."/>
            <person name="Harsha G.H.G."/>
            <person name="Madugundu A.M."/>
            <person name="Renuse S.R."/>
            <person name="Holt D.H."/>
            <person name="Pandey A.P."/>
            <person name="Papenfuss A.P."/>
            <person name="Gasser R.B.G."/>
            <person name="Fischer K.F."/>
        </authorList>
    </citation>
    <scope>NUCLEOTIDE SEQUENCE</scope>
    <source>
        <strain evidence="3">SSS_KF_BRIS2020</strain>
    </source>
</reference>
<feature type="compositionally biased region" description="Basic and acidic residues" evidence="2">
    <location>
        <begin position="24"/>
        <end position="42"/>
    </location>
</feature>
<gene>
    <name evidence="3" type="ORF">SSS_1652</name>
</gene>
<organism evidence="3">
    <name type="scientific">Sarcoptes scabiei</name>
    <name type="common">Itch mite</name>
    <name type="synonym">Acarus scabiei</name>
    <dbReference type="NCBI Taxonomy" id="52283"/>
    <lineage>
        <taxon>Eukaryota</taxon>
        <taxon>Metazoa</taxon>
        <taxon>Ecdysozoa</taxon>
        <taxon>Arthropoda</taxon>
        <taxon>Chelicerata</taxon>
        <taxon>Arachnida</taxon>
        <taxon>Acari</taxon>
        <taxon>Acariformes</taxon>
        <taxon>Sarcoptiformes</taxon>
        <taxon>Astigmata</taxon>
        <taxon>Psoroptidia</taxon>
        <taxon>Sarcoptoidea</taxon>
        <taxon>Sarcoptidae</taxon>
        <taxon>Sarcoptinae</taxon>
        <taxon>Sarcoptes</taxon>
    </lineage>
</organism>
<accession>A0A834R434</accession>
<feature type="compositionally biased region" description="Polar residues" evidence="2">
    <location>
        <begin position="1512"/>
        <end position="1543"/>
    </location>
</feature>
<feature type="region of interest" description="Disordered" evidence="2">
    <location>
        <begin position="671"/>
        <end position="824"/>
    </location>
</feature>
<evidence type="ECO:0000313" key="3">
    <source>
        <dbReference type="EMBL" id="KAF7489701.1"/>
    </source>
</evidence>
<feature type="region of interest" description="Disordered" evidence="2">
    <location>
        <begin position="1486"/>
        <end position="1564"/>
    </location>
</feature>
<feature type="region of interest" description="Disordered" evidence="2">
    <location>
        <begin position="238"/>
        <end position="257"/>
    </location>
</feature>
<proteinExistence type="predicted"/>
<reference evidence="4" key="3">
    <citation type="submission" date="2022-06" db="UniProtKB">
        <authorList>
            <consortium name="EnsemblMetazoa"/>
        </authorList>
    </citation>
    <scope>IDENTIFICATION</scope>
</reference>
<feature type="compositionally biased region" description="Low complexity" evidence="2">
    <location>
        <begin position="810"/>
        <end position="823"/>
    </location>
</feature>
<dbReference type="Proteomes" id="UP000070412">
    <property type="component" value="Unassembled WGS sequence"/>
</dbReference>
<feature type="region of interest" description="Disordered" evidence="2">
    <location>
        <begin position="189"/>
        <end position="217"/>
    </location>
</feature>
<feature type="region of interest" description="Disordered" evidence="2">
    <location>
        <begin position="936"/>
        <end position="1005"/>
    </location>
</feature>
<feature type="compositionally biased region" description="Polar residues" evidence="2">
    <location>
        <begin position="879"/>
        <end position="893"/>
    </location>
</feature>
<reference evidence="5" key="1">
    <citation type="journal article" date="2020" name="PLoS Negl. Trop. Dis.">
        <title>High-quality nuclear genome for Sarcoptes scabiei-A critical resource for a neglected parasite.</title>
        <authorList>
            <person name="Korhonen P.K."/>
            <person name="Gasser R.B."/>
            <person name="Ma G."/>
            <person name="Wang T."/>
            <person name="Stroehlein A.J."/>
            <person name="Young N.D."/>
            <person name="Ang C.S."/>
            <person name="Fernando D.D."/>
            <person name="Lu H.C."/>
            <person name="Taylor S."/>
            <person name="Reynolds S.L."/>
            <person name="Mofiz E."/>
            <person name="Najaraj S.H."/>
            <person name="Gowda H."/>
            <person name="Madugundu A."/>
            <person name="Renuse S."/>
            <person name="Holt D."/>
            <person name="Pandey A."/>
            <person name="Papenfuss A.T."/>
            <person name="Fischer K."/>
        </authorList>
    </citation>
    <scope>NUCLEOTIDE SEQUENCE [LARGE SCALE GENOMIC DNA]</scope>
</reference>
<feature type="region of interest" description="Disordered" evidence="2">
    <location>
        <begin position="21"/>
        <end position="42"/>
    </location>
</feature>
<evidence type="ECO:0000256" key="1">
    <source>
        <dbReference type="SAM" id="Coils"/>
    </source>
</evidence>
<evidence type="ECO:0000256" key="2">
    <source>
        <dbReference type="SAM" id="MobiDB-lite"/>
    </source>
</evidence>
<feature type="compositionally biased region" description="Polar residues" evidence="2">
    <location>
        <begin position="996"/>
        <end position="1005"/>
    </location>
</feature>
<feature type="compositionally biased region" description="Low complexity" evidence="2">
    <location>
        <begin position="117"/>
        <end position="157"/>
    </location>
</feature>
<feature type="compositionally biased region" description="Polar residues" evidence="2">
    <location>
        <begin position="671"/>
        <end position="686"/>
    </location>
</feature>
<keyword evidence="5" id="KW-1185">Reference proteome</keyword>
<feature type="compositionally biased region" description="Basic and acidic residues" evidence="2">
    <location>
        <begin position="733"/>
        <end position="749"/>
    </location>
</feature>
<name>A0A834R434_SARSC</name>
<feature type="compositionally biased region" description="Polar residues" evidence="2">
    <location>
        <begin position="782"/>
        <end position="794"/>
    </location>
</feature>
<sequence length="1564" mass="174554">MDSIDNFRAKNFDINSIASSSISAEKENISNGNESRKPETQMKVQDDLFNIEDDKVANEDENDGSIDCNNRSHQQHQEIFSNNADRFTPFTPAIVGRMMANNDNTINEKQQKRVETATKTPTCTATSFSSASPSSTLFSSSITTTTSTTSPPLSSSTLKRIDSLSTNYQQSQTIDLDSNKNRLKEFDSSFAEKSESNSSIENVTKISKHPQTKQSNLPILALRSNFAKSNDNISLQDSHHFSEQHRPHQRDDPKSRSIENQSKIINYTDSFNAIHCLQSSPSNTKQRLRMIKSQSLKFGLNSANLSIAPNSGAISTFIGENNNTNNCHSTNALNAIACQTSKIPKSFQSPHPTITKSSTSLLLMPSSSSSSSATSICSSSATQLHKKMRTTDSSSATTPNILEPSKSLEMMIDDDINYRDPTVNVIVDKTIMKQSSSIEESRKPSLSKSVPQIQSKLPISSSMNTMSNVSQNGANNGGEIIHRSKLSIDELPMAIEDNEKLSIDFVLPNAISQSSMSLVSIPNDIVTINDISCDISDDEDNEKRSITDLCSNDEDHSQLSSTYQCFNEIGPETSHQKDTFVARKSQICDAVTKNDDSAMNSSGPELISSNSDIKSDQVLSNLIECDDVESLNSLNSIEIVSEMAINNTENTSTISFISSDLNATLINARATPTSEKQQPKGSNSINHRPLNETLTRRSKTKDSIPSSTSKTTFPEYTSSRQKSSDFSIHNKSSNKENRLRSNKINEIRYRSYQSNQRRPSSRQSVQSSSRCSTPSLSEHDSIVSTLSNGSTFKNNYKKSTEKISRQQPKTNTQQNQHRQQSSQKISNLINEKRLMMMVTSNTNTAKTTKLAPNKTETTGMTRTTAAMETNQKTGIKRSATYTRSLNQATSKVPSQSTKSSNASSNQTINEEEISSCKQKSFAKPTASYLRKASGTIDVTSSSVATTSKPSTRTTNASTKHQLASNLKSRKKTSVSSSISSLSSINEGNGSENHSETQMSTTTKKSNGFSFLNHLGQLQSVTNVKSPDSSRRSSIVTSPKSVANIKSLLSNRSKDQQSVIESLEKLSLELKQSELKSKAFVVLFTFLINEYRPFETTKLRSQLFASNQKCSYLNREYELAKESSFLKDSEITSLKNEIKILKSYNDNLQRTTKTIEKDRVELKAQLESMQNDHEKLEKLLEDTRSECENEKQIRLDIEGRFERLESNLKSDKKYRELKEKVSNFEKEVDSLNVVVDMKTQRIRHLESEKMRTELELADYEQLKDSYQRLQRENEALSEALGMKARKNAEQSRELDLIRNELKREINERKRLSVRYDQLEFQLNESRDLIQNLSTNLVPIKEERNIDEGEVCGGAITSTTVGDKNESSYFTPINRLNQSMNYQDITGGKFNPHPAASNQGVESRHRILSTQVKSNRRLFSTPIYNENQPSQQKSRYHHQHQDPLLFEPSATDIKHHQQHHLPEVVLSSMNAKSLQKLIDAAVVPKINGISGDSDGRDNSRSPLPIPPLSHSSSKIYTNQIDPYNRNSKSISSKEFTDHLVSSSDPNKPPPISSTNSAKSFDNHSSQ</sequence>
<protein>
    <submittedName>
        <fullName evidence="3 4">Uncharacterized protein</fullName>
    </submittedName>
</protein>
<feature type="compositionally biased region" description="Low complexity" evidence="2">
    <location>
        <begin position="973"/>
        <end position="991"/>
    </location>
</feature>
<feature type="region of interest" description="Disordered" evidence="2">
    <location>
        <begin position="434"/>
        <end position="453"/>
    </location>
</feature>
<feature type="coiled-coil region" evidence="1">
    <location>
        <begin position="1130"/>
        <end position="1334"/>
    </location>
</feature>
<dbReference type="EnsemblMetazoa" id="SSS_1652s_mrna">
    <property type="protein sequence ID" value="KAF7489701.1"/>
    <property type="gene ID" value="SSS_1652"/>
</dbReference>
<dbReference type="OrthoDB" id="10038993at2759"/>
<feature type="region of interest" description="Disordered" evidence="2">
    <location>
        <begin position="111"/>
        <end position="157"/>
    </location>
</feature>
<feature type="region of interest" description="Disordered" evidence="2">
    <location>
        <begin position="870"/>
        <end position="921"/>
    </location>
</feature>
<feature type="compositionally biased region" description="Low complexity" evidence="2">
    <location>
        <begin position="750"/>
        <end position="775"/>
    </location>
</feature>
<evidence type="ECO:0000313" key="5">
    <source>
        <dbReference type="Proteomes" id="UP000070412"/>
    </source>
</evidence>
<feature type="compositionally biased region" description="Polar residues" evidence="2">
    <location>
        <begin position="703"/>
        <end position="731"/>
    </location>
</feature>
<evidence type="ECO:0000313" key="4">
    <source>
        <dbReference type="EnsemblMetazoa" id="KAF7489701.1"/>
    </source>
</evidence>
<feature type="compositionally biased region" description="Polar residues" evidence="2">
    <location>
        <begin position="1550"/>
        <end position="1564"/>
    </location>
</feature>
<dbReference type="EMBL" id="WVUK01000064">
    <property type="protein sequence ID" value="KAF7489701.1"/>
    <property type="molecule type" value="Genomic_DNA"/>
</dbReference>
<feature type="compositionally biased region" description="Low complexity" evidence="2">
    <location>
        <begin position="894"/>
        <end position="907"/>
    </location>
</feature>